<keyword evidence="2" id="KW-1185">Reference proteome</keyword>
<dbReference type="EMBL" id="JAUEPT010000021">
    <property type="protein sequence ID" value="KAK0443831.1"/>
    <property type="molecule type" value="Genomic_DNA"/>
</dbReference>
<dbReference type="Proteomes" id="UP001175226">
    <property type="component" value="Unassembled WGS sequence"/>
</dbReference>
<organism evidence="1 2">
    <name type="scientific">Armillaria borealis</name>
    <dbReference type="NCBI Taxonomy" id="47425"/>
    <lineage>
        <taxon>Eukaryota</taxon>
        <taxon>Fungi</taxon>
        <taxon>Dikarya</taxon>
        <taxon>Basidiomycota</taxon>
        <taxon>Agaricomycotina</taxon>
        <taxon>Agaricomycetes</taxon>
        <taxon>Agaricomycetidae</taxon>
        <taxon>Agaricales</taxon>
        <taxon>Marasmiineae</taxon>
        <taxon>Physalacriaceae</taxon>
        <taxon>Armillaria</taxon>
    </lineage>
</organism>
<name>A0AA39JLA2_9AGAR</name>
<dbReference type="AlphaFoldDB" id="A0AA39JLA2"/>
<protein>
    <submittedName>
        <fullName evidence="1">Uncharacterized protein</fullName>
    </submittedName>
</protein>
<evidence type="ECO:0000313" key="1">
    <source>
        <dbReference type="EMBL" id="KAK0443831.1"/>
    </source>
</evidence>
<proteinExistence type="predicted"/>
<gene>
    <name evidence="1" type="ORF">EV421DRAFT_1903421</name>
</gene>
<accession>A0AA39JLA2</accession>
<evidence type="ECO:0000313" key="2">
    <source>
        <dbReference type="Proteomes" id="UP001175226"/>
    </source>
</evidence>
<sequence>MSTSDVAIPSTSLKKLFDASSLNASLVYSIPLAANLRFVCVLAGNTFAIRNSIPPISAVIAPSATGKRNTNDVNQQRFILF</sequence>
<reference evidence="1" key="1">
    <citation type="submission" date="2023-06" db="EMBL/GenBank/DDBJ databases">
        <authorList>
            <consortium name="Lawrence Berkeley National Laboratory"/>
            <person name="Ahrendt S."/>
            <person name="Sahu N."/>
            <person name="Indic B."/>
            <person name="Wong-Bajracharya J."/>
            <person name="Merenyi Z."/>
            <person name="Ke H.-M."/>
            <person name="Monk M."/>
            <person name="Kocsube S."/>
            <person name="Drula E."/>
            <person name="Lipzen A."/>
            <person name="Balint B."/>
            <person name="Henrissat B."/>
            <person name="Andreopoulos B."/>
            <person name="Martin F.M."/>
            <person name="Harder C.B."/>
            <person name="Rigling D."/>
            <person name="Ford K.L."/>
            <person name="Foster G.D."/>
            <person name="Pangilinan J."/>
            <person name="Papanicolaou A."/>
            <person name="Barry K."/>
            <person name="LaButti K."/>
            <person name="Viragh M."/>
            <person name="Koriabine M."/>
            <person name="Yan M."/>
            <person name="Riley R."/>
            <person name="Champramary S."/>
            <person name="Plett K.L."/>
            <person name="Tsai I.J."/>
            <person name="Slot J."/>
            <person name="Sipos G."/>
            <person name="Plett J."/>
            <person name="Nagy L.G."/>
            <person name="Grigoriev I.V."/>
        </authorList>
    </citation>
    <scope>NUCLEOTIDE SEQUENCE</scope>
    <source>
        <strain evidence="1">FPL87.14</strain>
    </source>
</reference>
<comment type="caution">
    <text evidence="1">The sequence shown here is derived from an EMBL/GenBank/DDBJ whole genome shotgun (WGS) entry which is preliminary data.</text>
</comment>